<keyword evidence="3 6" id="KW-0812">Transmembrane</keyword>
<keyword evidence="5 7" id="KW-0472">Membrane</keyword>
<feature type="transmembrane region" description="Helical" evidence="7">
    <location>
        <begin position="228"/>
        <end position="248"/>
    </location>
</feature>
<dbReference type="Gene3D" id="1.10.3470.10">
    <property type="entry name" value="ABC transporter involved in vitamin B12 uptake, BtuC"/>
    <property type="match status" value="1"/>
</dbReference>
<dbReference type="PANTHER" id="PTHR30477">
    <property type="entry name" value="ABC-TRANSPORTER METAL-BINDING PROTEIN"/>
    <property type="match status" value="1"/>
</dbReference>
<accession>A0ABS0QGV0</accession>
<keyword evidence="6" id="KW-0813">Transport</keyword>
<dbReference type="Proteomes" id="UP000641910">
    <property type="component" value="Unassembled WGS sequence"/>
</dbReference>
<dbReference type="EMBL" id="JAECVU010000002">
    <property type="protein sequence ID" value="MBH8587994.1"/>
    <property type="molecule type" value="Genomic_DNA"/>
</dbReference>
<comment type="subcellular location">
    <subcellularLocation>
        <location evidence="6">Cell membrane</location>
        <topology evidence="6">Multi-pass membrane protein</topology>
    </subcellularLocation>
    <subcellularLocation>
        <location evidence="1">Membrane</location>
        <topology evidence="1">Multi-pass membrane protein</topology>
    </subcellularLocation>
</comment>
<protein>
    <submittedName>
        <fullName evidence="8">Metal ABC transporter permease</fullName>
    </submittedName>
</protein>
<feature type="transmembrane region" description="Helical" evidence="7">
    <location>
        <begin position="204"/>
        <end position="221"/>
    </location>
</feature>
<evidence type="ECO:0000256" key="3">
    <source>
        <dbReference type="ARBA" id="ARBA00022692"/>
    </source>
</evidence>
<name>A0ABS0QGV0_THEVU</name>
<reference evidence="8 9" key="1">
    <citation type="submission" date="2020-12" db="EMBL/GenBank/DDBJ databases">
        <title>WGS of Thermoactinomyces spp.</title>
        <authorList>
            <person name="Cheng K."/>
        </authorList>
    </citation>
    <scope>NUCLEOTIDE SEQUENCE [LARGE SCALE GENOMIC DNA]</scope>
    <source>
        <strain evidence="9">CICC 10650\ACCC 41061</strain>
    </source>
</reference>
<evidence type="ECO:0000313" key="9">
    <source>
        <dbReference type="Proteomes" id="UP000641910"/>
    </source>
</evidence>
<evidence type="ECO:0000256" key="7">
    <source>
        <dbReference type="SAM" id="Phobius"/>
    </source>
</evidence>
<comment type="caution">
    <text evidence="8">The sequence shown here is derived from an EMBL/GenBank/DDBJ whole genome shotgun (WGS) entry which is preliminary data.</text>
</comment>
<keyword evidence="9" id="KW-1185">Reference proteome</keyword>
<dbReference type="Pfam" id="PF00950">
    <property type="entry name" value="ABC-3"/>
    <property type="match status" value="1"/>
</dbReference>
<dbReference type="InterPro" id="IPR037294">
    <property type="entry name" value="ABC_BtuC-like"/>
</dbReference>
<feature type="transmembrane region" description="Helical" evidence="7">
    <location>
        <begin position="180"/>
        <end position="198"/>
    </location>
</feature>
<feature type="transmembrane region" description="Helical" evidence="7">
    <location>
        <begin position="15"/>
        <end position="34"/>
    </location>
</feature>
<evidence type="ECO:0000256" key="6">
    <source>
        <dbReference type="RuleBase" id="RU003943"/>
    </source>
</evidence>
<dbReference type="PANTHER" id="PTHR30477:SF22">
    <property type="entry name" value="METAL ABC TRANSPORTER PERMEASE"/>
    <property type="match status" value="1"/>
</dbReference>
<evidence type="ECO:0000256" key="1">
    <source>
        <dbReference type="ARBA" id="ARBA00004141"/>
    </source>
</evidence>
<feature type="transmembrane region" description="Helical" evidence="7">
    <location>
        <begin position="141"/>
        <end position="159"/>
    </location>
</feature>
<evidence type="ECO:0000256" key="4">
    <source>
        <dbReference type="ARBA" id="ARBA00022989"/>
    </source>
</evidence>
<gene>
    <name evidence="8" type="ORF">I8U22_04060</name>
</gene>
<organism evidence="8 9">
    <name type="scientific">Thermoactinomyces vulgaris</name>
    <dbReference type="NCBI Taxonomy" id="2026"/>
    <lineage>
        <taxon>Bacteria</taxon>
        <taxon>Bacillati</taxon>
        <taxon>Bacillota</taxon>
        <taxon>Bacilli</taxon>
        <taxon>Bacillales</taxon>
        <taxon>Thermoactinomycetaceae</taxon>
        <taxon>Thermoactinomyces</taxon>
    </lineage>
</organism>
<dbReference type="InterPro" id="IPR001626">
    <property type="entry name" value="ABC_TroCD"/>
</dbReference>
<dbReference type="SUPFAM" id="SSF81345">
    <property type="entry name" value="ABC transporter involved in vitamin B12 uptake, BtuC"/>
    <property type="match status" value="1"/>
</dbReference>
<feature type="transmembrane region" description="Helical" evidence="7">
    <location>
        <begin position="254"/>
        <end position="271"/>
    </location>
</feature>
<feature type="transmembrane region" description="Helical" evidence="7">
    <location>
        <begin position="64"/>
        <end position="86"/>
    </location>
</feature>
<keyword evidence="4 7" id="KW-1133">Transmembrane helix</keyword>
<feature type="transmembrane region" description="Helical" evidence="7">
    <location>
        <begin position="98"/>
        <end position="121"/>
    </location>
</feature>
<proteinExistence type="inferred from homology"/>
<comment type="similarity">
    <text evidence="2 6">Belongs to the ABC-3 integral membrane protein family.</text>
</comment>
<sequence length="288" mass="31566">MMMEILQYEWMQNAFYAGIIIGFISPLVGVFLVVRRMSLIADALSHITLSGVAAGMLLQKELPLFYAVNPLYVGMAFAVAGSVLVEQIRRLYKSFEEIAIPILLSGGIGLGVVLISAADGFNVDIAGYLFGNILAVTREELGFMAAIGGIVVLFILIFYKEMFALAFDEEHAVLTGIPRKTLHFLFLVIVALVITASIRVVGILLVSALMTLPVAAGLQLAKSFKEALFWSVLFSELAVFSGLIAAYYLDWASGGTIVIVSLIIWLFILCFKKMTRKTGRIYYKIKGK</sequence>
<evidence type="ECO:0000256" key="2">
    <source>
        <dbReference type="ARBA" id="ARBA00008034"/>
    </source>
</evidence>
<evidence type="ECO:0000256" key="5">
    <source>
        <dbReference type="ARBA" id="ARBA00023136"/>
    </source>
</evidence>
<dbReference type="RefSeq" id="WP_037996592.1">
    <property type="nucleotide sequence ID" value="NZ_CP036487.1"/>
</dbReference>
<dbReference type="CDD" id="cd06550">
    <property type="entry name" value="TM_ABC_iron-siderophores_like"/>
    <property type="match status" value="1"/>
</dbReference>
<evidence type="ECO:0000313" key="8">
    <source>
        <dbReference type="EMBL" id="MBH8587994.1"/>
    </source>
</evidence>